<dbReference type="Gene3D" id="3.40.50.150">
    <property type="entry name" value="Vaccinia Virus protein VP39"/>
    <property type="match status" value="1"/>
</dbReference>
<feature type="domain" description="Pectinesterase inhibitor" evidence="4">
    <location>
        <begin position="163"/>
        <end position="309"/>
    </location>
</feature>
<evidence type="ECO:0000256" key="2">
    <source>
        <dbReference type="ARBA" id="ARBA00022679"/>
    </source>
</evidence>
<protein>
    <submittedName>
        <fullName evidence="5">Trans-resveratrol di-O-methyltransferase</fullName>
    </submittedName>
</protein>
<dbReference type="InterPro" id="IPR016461">
    <property type="entry name" value="COMT-like"/>
</dbReference>
<dbReference type="SUPFAM" id="SSF101148">
    <property type="entry name" value="Plant invertase/pectin methylesterase inhibitor"/>
    <property type="match status" value="1"/>
</dbReference>
<dbReference type="GO" id="GO:0004857">
    <property type="term" value="F:enzyme inhibitor activity"/>
    <property type="evidence" value="ECO:0007669"/>
    <property type="project" value="InterPro"/>
</dbReference>
<evidence type="ECO:0000256" key="3">
    <source>
        <dbReference type="ARBA" id="ARBA00022691"/>
    </source>
</evidence>
<reference evidence="5 6" key="1">
    <citation type="journal article" date="2014" name="Nat. Genet.">
        <title>Genome sequence of the hot pepper provides insights into the evolution of pungency in Capsicum species.</title>
        <authorList>
            <person name="Kim S."/>
            <person name="Park M."/>
            <person name="Yeom S.I."/>
            <person name="Kim Y.M."/>
            <person name="Lee J.M."/>
            <person name="Lee H.A."/>
            <person name="Seo E."/>
            <person name="Choi J."/>
            <person name="Cheong K."/>
            <person name="Kim K.T."/>
            <person name="Jung K."/>
            <person name="Lee G.W."/>
            <person name="Oh S.K."/>
            <person name="Bae C."/>
            <person name="Kim S.B."/>
            <person name="Lee H.Y."/>
            <person name="Kim S.Y."/>
            <person name="Kim M.S."/>
            <person name="Kang B.C."/>
            <person name="Jo Y.D."/>
            <person name="Yang H.B."/>
            <person name="Jeong H.J."/>
            <person name="Kang W.H."/>
            <person name="Kwon J.K."/>
            <person name="Shin C."/>
            <person name="Lim J.Y."/>
            <person name="Park J.H."/>
            <person name="Huh J.H."/>
            <person name="Kim J.S."/>
            <person name="Kim B.D."/>
            <person name="Cohen O."/>
            <person name="Paran I."/>
            <person name="Suh M.C."/>
            <person name="Lee S.B."/>
            <person name="Kim Y.K."/>
            <person name="Shin Y."/>
            <person name="Noh S.J."/>
            <person name="Park J."/>
            <person name="Seo Y.S."/>
            <person name="Kwon S.Y."/>
            <person name="Kim H.A."/>
            <person name="Park J.M."/>
            <person name="Kim H.J."/>
            <person name="Choi S.B."/>
            <person name="Bosland P.W."/>
            <person name="Reeves G."/>
            <person name="Jo S.H."/>
            <person name="Lee B.W."/>
            <person name="Cho H.T."/>
            <person name="Choi H.S."/>
            <person name="Lee M.S."/>
            <person name="Yu Y."/>
            <person name="Do Choi Y."/>
            <person name="Park B.S."/>
            <person name="van Deynze A."/>
            <person name="Ashrafi H."/>
            <person name="Hill T."/>
            <person name="Kim W.T."/>
            <person name="Pai H.S."/>
            <person name="Ahn H.K."/>
            <person name="Yeam I."/>
            <person name="Giovannoni J.J."/>
            <person name="Rose J.K."/>
            <person name="Sorensen I."/>
            <person name="Lee S.J."/>
            <person name="Kim R.W."/>
            <person name="Choi I.Y."/>
            <person name="Choi B.S."/>
            <person name="Lim J.S."/>
            <person name="Lee Y.H."/>
            <person name="Choi D."/>
        </authorList>
    </citation>
    <scope>NUCLEOTIDE SEQUENCE [LARGE SCALE GENOMIC DNA]</scope>
    <source>
        <strain evidence="6">cv. CM334</strain>
    </source>
</reference>
<name>A0A2G3A0K1_CAPAN</name>
<reference evidence="5 6" key="2">
    <citation type="journal article" date="2017" name="Genome Biol.">
        <title>New reference genome sequences of hot pepper reveal the massive evolution of plant disease-resistance genes by retroduplication.</title>
        <authorList>
            <person name="Kim S."/>
            <person name="Park J."/>
            <person name="Yeom S.I."/>
            <person name="Kim Y.M."/>
            <person name="Seo E."/>
            <person name="Kim K.T."/>
            <person name="Kim M.S."/>
            <person name="Lee J.M."/>
            <person name="Cheong K."/>
            <person name="Shin H.S."/>
            <person name="Kim S.B."/>
            <person name="Han K."/>
            <person name="Lee J."/>
            <person name="Park M."/>
            <person name="Lee H.A."/>
            <person name="Lee H.Y."/>
            <person name="Lee Y."/>
            <person name="Oh S."/>
            <person name="Lee J.H."/>
            <person name="Choi E."/>
            <person name="Choi E."/>
            <person name="Lee S.E."/>
            <person name="Jeon J."/>
            <person name="Kim H."/>
            <person name="Choi G."/>
            <person name="Song H."/>
            <person name="Lee J."/>
            <person name="Lee S.C."/>
            <person name="Kwon J.K."/>
            <person name="Lee H.Y."/>
            <person name="Koo N."/>
            <person name="Hong Y."/>
            <person name="Kim R.W."/>
            <person name="Kang W.H."/>
            <person name="Huh J.H."/>
            <person name="Kang B.C."/>
            <person name="Yang T.J."/>
            <person name="Lee Y.H."/>
            <person name="Bennetzen J.L."/>
            <person name="Choi D."/>
        </authorList>
    </citation>
    <scope>NUCLEOTIDE SEQUENCE [LARGE SCALE GENOMIC DNA]</scope>
    <source>
        <strain evidence="6">cv. CM334</strain>
    </source>
</reference>
<keyword evidence="6" id="KW-1185">Reference proteome</keyword>
<evidence type="ECO:0000313" key="6">
    <source>
        <dbReference type="Proteomes" id="UP000222542"/>
    </source>
</evidence>
<comment type="caution">
    <text evidence="5">The sequence shown here is derived from an EMBL/GenBank/DDBJ whole genome shotgun (WGS) entry which is preliminary data.</text>
</comment>
<dbReference type="Pfam" id="PF00891">
    <property type="entry name" value="Methyltransf_2"/>
    <property type="match status" value="1"/>
</dbReference>
<dbReference type="Proteomes" id="UP000222542">
    <property type="component" value="Unassembled WGS sequence"/>
</dbReference>
<evidence type="ECO:0000256" key="1">
    <source>
        <dbReference type="ARBA" id="ARBA00022603"/>
    </source>
</evidence>
<dbReference type="SUPFAM" id="SSF53335">
    <property type="entry name" value="S-adenosyl-L-methionine-dependent methyltransferases"/>
    <property type="match status" value="1"/>
</dbReference>
<dbReference type="InterPro" id="IPR001077">
    <property type="entry name" value="COMT_C"/>
</dbReference>
<dbReference type="EMBL" id="AYRZ02000003">
    <property type="protein sequence ID" value="PHT87762.1"/>
    <property type="molecule type" value="Genomic_DNA"/>
</dbReference>
<dbReference type="Gramene" id="PHT87762">
    <property type="protein sequence ID" value="PHT87762"/>
    <property type="gene ID" value="T459_09868"/>
</dbReference>
<organism evidence="5 6">
    <name type="scientific">Capsicum annuum</name>
    <name type="common">Capsicum pepper</name>
    <dbReference type="NCBI Taxonomy" id="4072"/>
    <lineage>
        <taxon>Eukaryota</taxon>
        <taxon>Viridiplantae</taxon>
        <taxon>Streptophyta</taxon>
        <taxon>Embryophyta</taxon>
        <taxon>Tracheophyta</taxon>
        <taxon>Spermatophyta</taxon>
        <taxon>Magnoliopsida</taxon>
        <taxon>eudicotyledons</taxon>
        <taxon>Gunneridae</taxon>
        <taxon>Pentapetalae</taxon>
        <taxon>asterids</taxon>
        <taxon>lamiids</taxon>
        <taxon>Solanales</taxon>
        <taxon>Solanaceae</taxon>
        <taxon>Solanoideae</taxon>
        <taxon>Capsiceae</taxon>
        <taxon>Capsicum</taxon>
    </lineage>
</organism>
<dbReference type="GO" id="GO:0008757">
    <property type="term" value="F:S-adenosylmethionine-dependent methyltransferase activity"/>
    <property type="evidence" value="ECO:0000318"/>
    <property type="project" value="GO_Central"/>
</dbReference>
<evidence type="ECO:0000259" key="4">
    <source>
        <dbReference type="SMART" id="SM00856"/>
    </source>
</evidence>
<dbReference type="AlphaFoldDB" id="A0A2G3A0K1"/>
<dbReference type="SMART" id="SM00856">
    <property type="entry name" value="PMEI"/>
    <property type="match status" value="1"/>
</dbReference>
<keyword evidence="3" id="KW-0949">S-adenosyl-L-methionine</keyword>
<dbReference type="NCBIfam" id="TIGR01614">
    <property type="entry name" value="PME_inhib"/>
    <property type="match status" value="1"/>
</dbReference>
<dbReference type="GO" id="GO:0008171">
    <property type="term" value="F:O-methyltransferase activity"/>
    <property type="evidence" value="ECO:0000318"/>
    <property type="project" value="GO_Central"/>
</dbReference>
<accession>A0A2G3A0K1</accession>
<dbReference type="Pfam" id="PF04043">
    <property type="entry name" value="PMEI"/>
    <property type="match status" value="1"/>
</dbReference>
<dbReference type="GO" id="GO:0032259">
    <property type="term" value="P:methylation"/>
    <property type="evidence" value="ECO:0000318"/>
    <property type="project" value="GO_Central"/>
</dbReference>
<dbReference type="InterPro" id="IPR029063">
    <property type="entry name" value="SAM-dependent_MTases_sf"/>
</dbReference>
<dbReference type="InterPro" id="IPR035513">
    <property type="entry name" value="Invertase/methylesterase_inhib"/>
</dbReference>
<dbReference type="CDD" id="cd02440">
    <property type="entry name" value="AdoMet_MTases"/>
    <property type="match status" value="1"/>
</dbReference>
<dbReference type="PROSITE" id="PS51683">
    <property type="entry name" value="SAM_OMT_II"/>
    <property type="match status" value="1"/>
</dbReference>
<gene>
    <name evidence="5" type="ORF">T459_09868</name>
</gene>
<dbReference type="PANTHER" id="PTHR11746">
    <property type="entry name" value="O-METHYLTRANSFERASE"/>
    <property type="match status" value="1"/>
</dbReference>
<evidence type="ECO:0000313" key="5">
    <source>
        <dbReference type="EMBL" id="PHT87762.1"/>
    </source>
</evidence>
<keyword evidence="2" id="KW-0808">Transferase</keyword>
<proteinExistence type="predicted"/>
<dbReference type="Gene3D" id="1.20.140.40">
    <property type="entry name" value="Invertase/pectin methylesterase inhibitor family protein"/>
    <property type="match status" value="1"/>
</dbReference>
<dbReference type="InterPro" id="IPR006501">
    <property type="entry name" value="Pectinesterase_inhib_dom"/>
</dbReference>
<keyword evidence="1" id="KW-0489">Methyltransferase</keyword>
<sequence length="322" mass="35647">MASDARLVISTVIENCKAVFEGLKSLVDLGGGTGTVAKSVANALPEINCTVLDLPHVVEGCEGSKYVSYVGGDMFRFIPPADVILLESILHDWSDDYCIKILKKCKEALSSKENGGRLIIIDIVMDHNPDRKSYETQLFMDMLMMVGVNEKERSEQEWVKLFSNADLIDDACHRTGDFNLCAASLRTDPHIRTADIKGLTCIMMEMCLDKAKGISSQIERIIKQATDRGFKECLEICLKEFGLAIDNHLPYAIKQLDSGDYVDATYSLMGVDNSAETCENQFTDPSVFTSPLADVDAKFLNLTLVTGDLLSLKIKIILLIHY</sequence>